<evidence type="ECO:0000313" key="8">
    <source>
        <dbReference type="Proteomes" id="UP000009231"/>
    </source>
</evidence>
<feature type="transmembrane region" description="Helical" evidence="6">
    <location>
        <begin position="188"/>
        <end position="208"/>
    </location>
</feature>
<evidence type="ECO:0000256" key="3">
    <source>
        <dbReference type="ARBA" id="ARBA00022692"/>
    </source>
</evidence>
<keyword evidence="3 6" id="KW-0812">Transmembrane</keyword>
<keyword evidence="4 6" id="KW-1133">Transmembrane helix</keyword>
<dbReference type="KEGG" id="mew:MSWAN_0618"/>
<evidence type="ECO:0000256" key="1">
    <source>
        <dbReference type="ARBA" id="ARBA00004651"/>
    </source>
</evidence>
<dbReference type="GO" id="GO:0004659">
    <property type="term" value="F:prenyltransferase activity"/>
    <property type="evidence" value="ECO:0007669"/>
    <property type="project" value="InterPro"/>
</dbReference>
<feature type="transmembrane region" description="Helical" evidence="6">
    <location>
        <begin position="110"/>
        <end position="130"/>
    </location>
</feature>
<organism evidence="7 8">
    <name type="scientific">Methanobacterium paludis (strain DSM 25820 / JCM 18151 / SWAN1)</name>
    <dbReference type="NCBI Taxonomy" id="868131"/>
    <lineage>
        <taxon>Archaea</taxon>
        <taxon>Methanobacteriati</taxon>
        <taxon>Methanobacteriota</taxon>
        <taxon>Methanomada group</taxon>
        <taxon>Methanobacteria</taxon>
        <taxon>Methanobacteriales</taxon>
        <taxon>Methanobacteriaceae</taxon>
        <taxon>Methanobacterium</taxon>
    </lineage>
</organism>
<feature type="transmembrane region" description="Helical" evidence="6">
    <location>
        <begin position="136"/>
        <end position="153"/>
    </location>
</feature>
<dbReference type="GO" id="GO:0005886">
    <property type="term" value="C:plasma membrane"/>
    <property type="evidence" value="ECO:0007669"/>
    <property type="project" value="UniProtKB-SubCell"/>
</dbReference>
<feature type="transmembrane region" description="Helical" evidence="6">
    <location>
        <begin position="165"/>
        <end position="182"/>
    </location>
</feature>
<dbReference type="Pfam" id="PF01040">
    <property type="entry name" value="UbiA"/>
    <property type="match status" value="1"/>
</dbReference>
<evidence type="ECO:0000256" key="4">
    <source>
        <dbReference type="ARBA" id="ARBA00022989"/>
    </source>
</evidence>
<dbReference type="InterPro" id="IPR000537">
    <property type="entry name" value="UbiA_prenyltransferase"/>
</dbReference>
<accession>F6D606</accession>
<sequence length="318" mass="35662">MDKDQREFLIYNDFTADTLFKVIKLGRPQYLVGNFLLFTMGALLAVLFSADFVLSKFLLGYSVLFTAHLAVHYSNDYFDFDTDHYNAPTAISGGSGILVENPELREFSKWFSIFLVGLSLALTAAFTIIFNYPLSFFLFLLFGNLLAWFYTAPPVKLVYRRLGEVANMVAVVIFLGTGYFALMGTLDLPFFIFTVPVIFLQLIFINSFEIPDMEGDKLGGKVTWIVSRGRGFGFKLIAVSGFLATFSFLVISFTNLFPSTLDFRVLALISLISLSLGIVEVVKKPLDRVSATKFASINVASLFIMSILINCYLIYLLK</sequence>
<dbReference type="Proteomes" id="UP000009231">
    <property type="component" value="Chromosome"/>
</dbReference>
<dbReference type="CDD" id="cd13962">
    <property type="entry name" value="PT_UbiA_UBIAD1"/>
    <property type="match status" value="1"/>
</dbReference>
<proteinExistence type="predicted"/>
<dbReference type="STRING" id="868131.MSWAN_0618"/>
<dbReference type="PANTHER" id="PTHR13929:SF0">
    <property type="entry name" value="UBIA PRENYLTRANSFERASE DOMAIN-CONTAINING PROTEIN 1"/>
    <property type="match status" value="1"/>
</dbReference>
<keyword evidence="8" id="KW-1185">Reference proteome</keyword>
<evidence type="ECO:0000256" key="5">
    <source>
        <dbReference type="ARBA" id="ARBA00023136"/>
    </source>
</evidence>
<dbReference type="RefSeq" id="WP_013825156.1">
    <property type="nucleotide sequence ID" value="NC_015574.1"/>
</dbReference>
<dbReference type="InterPro" id="IPR026046">
    <property type="entry name" value="UBIAD1"/>
</dbReference>
<dbReference type="EMBL" id="CP002772">
    <property type="protein sequence ID" value="AEG17654.1"/>
    <property type="molecule type" value="Genomic_DNA"/>
</dbReference>
<comment type="subcellular location">
    <subcellularLocation>
        <location evidence="1">Cell membrane</location>
        <topology evidence="1">Multi-pass membrane protein</topology>
    </subcellularLocation>
</comment>
<dbReference type="AlphaFoldDB" id="F6D606"/>
<dbReference type="PANTHER" id="PTHR13929">
    <property type="entry name" value="1,4-DIHYDROXY-2-NAPHTHOATE OCTAPRENYLTRANSFERASE"/>
    <property type="match status" value="1"/>
</dbReference>
<keyword evidence="2" id="KW-0808">Transferase</keyword>
<evidence type="ECO:0000313" key="7">
    <source>
        <dbReference type="EMBL" id="AEG17654.1"/>
    </source>
</evidence>
<feature type="transmembrane region" description="Helical" evidence="6">
    <location>
        <begin position="35"/>
        <end position="54"/>
    </location>
</feature>
<dbReference type="OrthoDB" id="26687at2157"/>
<gene>
    <name evidence="7" type="ordered locus">MSWAN_0618</name>
</gene>
<dbReference type="GO" id="GO:0042371">
    <property type="term" value="P:vitamin K biosynthetic process"/>
    <property type="evidence" value="ECO:0007669"/>
    <property type="project" value="TreeGrafter"/>
</dbReference>
<reference evidence="7 8" key="1">
    <citation type="journal article" date="2014" name="Int. J. Syst. Evol. Microbiol.">
        <title>Methanobacterium paludis sp. nov. and a novel strain of Methanobacterium lacus isolated from northern peatlands.</title>
        <authorList>
            <person name="Cadillo-Quiroz H."/>
            <person name="Brauer S.L."/>
            <person name="Goodson N."/>
            <person name="Yavitt J.B."/>
            <person name="Zinder S.H."/>
        </authorList>
    </citation>
    <scope>NUCLEOTIDE SEQUENCE [LARGE SCALE GENOMIC DNA]</scope>
    <source>
        <strain evidence="8">DSM 25820 / JCM 18151 / SWAN1</strain>
    </source>
</reference>
<feature type="transmembrane region" description="Helical" evidence="6">
    <location>
        <begin position="236"/>
        <end position="257"/>
    </location>
</feature>
<evidence type="ECO:0000256" key="6">
    <source>
        <dbReference type="SAM" id="Phobius"/>
    </source>
</evidence>
<name>F6D606_METPW</name>
<protein>
    <submittedName>
        <fullName evidence="7">UbiA prenyltransferase</fullName>
    </submittedName>
</protein>
<feature type="transmembrane region" description="Helical" evidence="6">
    <location>
        <begin position="263"/>
        <end position="282"/>
    </location>
</feature>
<dbReference type="GO" id="GO:0009234">
    <property type="term" value="P:menaquinone biosynthetic process"/>
    <property type="evidence" value="ECO:0007669"/>
    <property type="project" value="TreeGrafter"/>
</dbReference>
<dbReference type="GeneID" id="10668108"/>
<feature type="transmembrane region" description="Helical" evidence="6">
    <location>
        <begin position="294"/>
        <end position="315"/>
    </location>
</feature>
<evidence type="ECO:0000256" key="2">
    <source>
        <dbReference type="ARBA" id="ARBA00022679"/>
    </source>
</evidence>
<keyword evidence="5 6" id="KW-0472">Membrane</keyword>
<dbReference type="eggNOG" id="arCOG00480">
    <property type="taxonomic scope" value="Archaea"/>
</dbReference>
<dbReference type="HOGENOM" id="CLU_904930_0_0_2"/>